<keyword evidence="3" id="KW-1185">Reference proteome</keyword>
<feature type="chain" id="PRO_5047281087" evidence="1">
    <location>
        <begin position="26"/>
        <end position="89"/>
    </location>
</feature>
<proteinExistence type="predicted"/>
<dbReference type="EMBL" id="BAABJE010000015">
    <property type="protein sequence ID" value="GAA4801479.1"/>
    <property type="molecule type" value="Genomic_DNA"/>
</dbReference>
<evidence type="ECO:0000256" key="1">
    <source>
        <dbReference type="SAM" id="SignalP"/>
    </source>
</evidence>
<accession>A0ABP9C079</accession>
<keyword evidence="1" id="KW-0732">Signal</keyword>
<gene>
    <name evidence="2" type="ORF">GCM10023307_30070</name>
</gene>
<organism evidence="2 3">
    <name type="scientific">Lysobacter hankyongensis</name>
    <dbReference type="NCBI Taxonomy" id="1176535"/>
    <lineage>
        <taxon>Bacteria</taxon>
        <taxon>Pseudomonadati</taxon>
        <taxon>Pseudomonadota</taxon>
        <taxon>Gammaproteobacteria</taxon>
        <taxon>Lysobacterales</taxon>
        <taxon>Lysobacteraceae</taxon>
        <taxon>Lysobacter</taxon>
    </lineage>
</organism>
<sequence length="89" mass="9616">MNRSKKIAALGALAAGLIYAVVAYAYPMPGPGQEVYVVYYSTSARTTEVGVRAISHDSACDSWHVSWGSTTPYTRVFTTNCIMNGGEEF</sequence>
<feature type="signal peptide" evidence="1">
    <location>
        <begin position="1"/>
        <end position="25"/>
    </location>
</feature>
<name>A0ABP9C079_9GAMM</name>
<protein>
    <submittedName>
        <fullName evidence="2">Uncharacterized protein</fullName>
    </submittedName>
</protein>
<evidence type="ECO:0000313" key="2">
    <source>
        <dbReference type="EMBL" id="GAA4801479.1"/>
    </source>
</evidence>
<dbReference type="Proteomes" id="UP001499959">
    <property type="component" value="Unassembled WGS sequence"/>
</dbReference>
<reference evidence="3" key="1">
    <citation type="journal article" date="2019" name="Int. J. Syst. Evol. Microbiol.">
        <title>The Global Catalogue of Microorganisms (GCM) 10K type strain sequencing project: providing services to taxonomists for standard genome sequencing and annotation.</title>
        <authorList>
            <consortium name="The Broad Institute Genomics Platform"/>
            <consortium name="The Broad Institute Genome Sequencing Center for Infectious Disease"/>
            <person name="Wu L."/>
            <person name="Ma J."/>
        </authorList>
    </citation>
    <scope>NUCLEOTIDE SEQUENCE [LARGE SCALE GENOMIC DNA]</scope>
    <source>
        <strain evidence="3">JCM 18204</strain>
    </source>
</reference>
<comment type="caution">
    <text evidence="2">The sequence shown here is derived from an EMBL/GenBank/DDBJ whole genome shotgun (WGS) entry which is preliminary data.</text>
</comment>
<dbReference type="RefSeq" id="WP_345304162.1">
    <property type="nucleotide sequence ID" value="NZ_BAABJE010000015.1"/>
</dbReference>
<evidence type="ECO:0000313" key="3">
    <source>
        <dbReference type="Proteomes" id="UP001499959"/>
    </source>
</evidence>